<gene>
    <name evidence="1" type="ORF">EFA69_03800</name>
</gene>
<organism evidence="1 2">
    <name type="scientific">Rufibacter immobilis</name>
    <dbReference type="NCBI Taxonomy" id="1348778"/>
    <lineage>
        <taxon>Bacteria</taxon>
        <taxon>Pseudomonadati</taxon>
        <taxon>Bacteroidota</taxon>
        <taxon>Cytophagia</taxon>
        <taxon>Cytophagales</taxon>
        <taxon>Hymenobacteraceae</taxon>
        <taxon>Rufibacter</taxon>
    </lineage>
</organism>
<sequence>MASRDRLKRGYEEAVWPPVQLRYKIHRRVGAGAEGAPMQRRLKGNGWENYPGKLSTAIHSGSDGAKVN</sequence>
<evidence type="ECO:0000313" key="2">
    <source>
        <dbReference type="Proteomes" id="UP000271010"/>
    </source>
</evidence>
<proteinExistence type="predicted"/>
<dbReference type="Proteomes" id="UP000271010">
    <property type="component" value="Unassembled WGS sequence"/>
</dbReference>
<comment type="caution">
    <text evidence="1">The sequence shown here is derived from an EMBL/GenBank/DDBJ whole genome shotgun (WGS) entry which is preliminary data.</text>
</comment>
<dbReference type="AlphaFoldDB" id="A0A3M9N568"/>
<name>A0A3M9N568_9BACT</name>
<accession>A0A3M9N568</accession>
<dbReference type="EMBL" id="RJJE01000002">
    <property type="protein sequence ID" value="RNI32457.1"/>
    <property type="molecule type" value="Genomic_DNA"/>
</dbReference>
<reference evidence="1 2" key="1">
    <citation type="submission" date="2018-11" db="EMBL/GenBank/DDBJ databases">
        <title>Rufibacter latericius sp. nov., isolated from water in Baiyang Lake.</title>
        <authorList>
            <person name="Yang Y."/>
        </authorList>
    </citation>
    <scope>NUCLEOTIDE SEQUENCE [LARGE SCALE GENOMIC DNA]</scope>
    <source>
        <strain evidence="1 2">MCC P1</strain>
    </source>
</reference>
<keyword evidence="2" id="KW-1185">Reference proteome</keyword>
<evidence type="ECO:0000313" key="1">
    <source>
        <dbReference type="EMBL" id="RNI32457.1"/>
    </source>
</evidence>
<protein>
    <submittedName>
        <fullName evidence="1">Uncharacterized protein</fullName>
    </submittedName>
</protein>